<dbReference type="EMBL" id="BAABBM010000001">
    <property type="protein sequence ID" value="GAA3899269.1"/>
    <property type="molecule type" value="Genomic_DNA"/>
</dbReference>
<feature type="signal peptide" evidence="2">
    <location>
        <begin position="1"/>
        <end position="21"/>
    </location>
</feature>
<keyword evidence="4" id="KW-1185">Reference proteome</keyword>
<evidence type="ECO:0008006" key="5">
    <source>
        <dbReference type="Google" id="ProtNLM"/>
    </source>
</evidence>
<evidence type="ECO:0000256" key="2">
    <source>
        <dbReference type="SAM" id="SignalP"/>
    </source>
</evidence>
<name>A0ABP7LCJ8_9SPHN</name>
<dbReference type="Gene3D" id="2.50.20.10">
    <property type="entry name" value="Lipoprotein localisation LolA/LolB/LppX"/>
    <property type="match status" value="1"/>
</dbReference>
<evidence type="ECO:0000313" key="4">
    <source>
        <dbReference type="Proteomes" id="UP001500827"/>
    </source>
</evidence>
<keyword evidence="2" id="KW-0732">Signal</keyword>
<proteinExistence type="predicted"/>
<comment type="caution">
    <text evidence="3">The sequence shown here is derived from an EMBL/GenBank/DDBJ whole genome shotgun (WGS) entry which is preliminary data.</text>
</comment>
<evidence type="ECO:0000313" key="3">
    <source>
        <dbReference type="EMBL" id="GAA3899269.1"/>
    </source>
</evidence>
<feature type="region of interest" description="Disordered" evidence="1">
    <location>
        <begin position="246"/>
        <end position="285"/>
    </location>
</feature>
<feature type="compositionally biased region" description="Basic and acidic residues" evidence="1">
    <location>
        <begin position="258"/>
        <end position="272"/>
    </location>
</feature>
<accession>A0ABP7LCJ8</accession>
<sequence length="285" mass="30578">MRYTHAVAALLLSAGAIPAHAQDAQSLVAKNLEARGGAAALDALKSVSFEGRTIFPGDFELTYKEARARTGASSEIRYDLSLQGLDLVQSYDGAGAWKINPFQGRKDAEKMSGDEARQLADAALIEGPLIAARNNGSKVEYLGRDDFDGTLAYKLKVTQKDGDEFVYWLDPDTYLEIKVDETRRIRGAQQTTETELGDYEKVAGVYFPMSVESWSQGHSNDRQRVIIASGTANPAIGAAYFAEPRGAGAKAGGEAPDASEKPKGKPKGEKPTDQMTPASSPSKGK</sequence>
<reference evidence="4" key="1">
    <citation type="journal article" date="2019" name="Int. J. Syst. Evol. Microbiol.">
        <title>The Global Catalogue of Microorganisms (GCM) 10K type strain sequencing project: providing services to taxonomists for standard genome sequencing and annotation.</title>
        <authorList>
            <consortium name="The Broad Institute Genomics Platform"/>
            <consortium name="The Broad Institute Genome Sequencing Center for Infectious Disease"/>
            <person name="Wu L."/>
            <person name="Ma J."/>
        </authorList>
    </citation>
    <scope>NUCLEOTIDE SEQUENCE [LARGE SCALE GENOMIC DNA]</scope>
    <source>
        <strain evidence="4">JCM 17543</strain>
    </source>
</reference>
<feature type="compositionally biased region" description="Polar residues" evidence="1">
    <location>
        <begin position="273"/>
        <end position="285"/>
    </location>
</feature>
<gene>
    <name evidence="3" type="ORF">GCM10022276_17660</name>
</gene>
<dbReference type="RefSeq" id="WP_344699319.1">
    <property type="nucleotide sequence ID" value="NZ_BAABBM010000001.1"/>
</dbReference>
<evidence type="ECO:0000256" key="1">
    <source>
        <dbReference type="SAM" id="MobiDB-lite"/>
    </source>
</evidence>
<organism evidence="3 4">
    <name type="scientific">Sphingomonas limnosediminicola</name>
    <dbReference type="NCBI Taxonomy" id="940133"/>
    <lineage>
        <taxon>Bacteria</taxon>
        <taxon>Pseudomonadati</taxon>
        <taxon>Pseudomonadota</taxon>
        <taxon>Alphaproteobacteria</taxon>
        <taxon>Sphingomonadales</taxon>
        <taxon>Sphingomonadaceae</taxon>
        <taxon>Sphingomonas</taxon>
    </lineage>
</organism>
<protein>
    <recommendedName>
        <fullName evidence="5">DUF2092 domain-containing protein</fullName>
    </recommendedName>
</protein>
<dbReference type="Proteomes" id="UP001500827">
    <property type="component" value="Unassembled WGS sequence"/>
</dbReference>
<feature type="chain" id="PRO_5045945274" description="DUF2092 domain-containing protein" evidence="2">
    <location>
        <begin position="22"/>
        <end position="285"/>
    </location>
</feature>